<evidence type="ECO:0000259" key="12">
    <source>
        <dbReference type="SMART" id="SM00986"/>
    </source>
</evidence>
<sequence>MTAEAADALLGPAEDWPLCRLPADWAAALRPRLDLAVMARLRAALRARLMEGRRIFPTPERLFQALELTPLREVRAVILGQDPYHGAGQAHGLAFSVQPGMRLPSSLSNILRERNSDLGLVLPRDGFLVPWARQGVLLLNTVLTVEEAQAGSHRGLGWEVFTDAVVAAVNDLAGPVVFILWGKVAGDKAGFLHAERHLILRSVHPSGLSAHRGFFGSRPFSQVNDFLQRHGRGAIDWRSGGAD</sequence>
<comment type="subcellular location">
    <subcellularLocation>
        <location evidence="9">Cytoplasm</location>
    </subcellularLocation>
</comment>
<evidence type="ECO:0000313" key="14">
    <source>
        <dbReference type="Proteomes" id="UP001589865"/>
    </source>
</evidence>
<evidence type="ECO:0000256" key="3">
    <source>
        <dbReference type="ARBA" id="ARBA00008184"/>
    </source>
</evidence>
<evidence type="ECO:0000256" key="2">
    <source>
        <dbReference type="ARBA" id="ARBA00002631"/>
    </source>
</evidence>
<dbReference type="EC" id="3.2.2.27" evidence="4 9"/>
<comment type="function">
    <text evidence="2 9 11">Excises uracil residues from the DNA which can arise as a result of misincorporation of dUMP residues by DNA polymerase or due to deamination of cytosine.</text>
</comment>
<feature type="active site" description="Proton acceptor" evidence="9 10">
    <location>
        <position position="82"/>
    </location>
</feature>
<keyword evidence="8 9" id="KW-0234">DNA repair</keyword>
<dbReference type="RefSeq" id="WP_377044914.1">
    <property type="nucleotide sequence ID" value="NZ_JBHLUN010000008.1"/>
</dbReference>
<proteinExistence type="inferred from homology"/>
<dbReference type="SUPFAM" id="SSF52141">
    <property type="entry name" value="Uracil-DNA glycosylase-like"/>
    <property type="match status" value="1"/>
</dbReference>
<dbReference type="PROSITE" id="PS00130">
    <property type="entry name" value="U_DNA_GLYCOSYLASE"/>
    <property type="match status" value="1"/>
</dbReference>
<dbReference type="HAMAP" id="MF_00148">
    <property type="entry name" value="UDG"/>
    <property type="match status" value="1"/>
</dbReference>
<evidence type="ECO:0000256" key="9">
    <source>
        <dbReference type="HAMAP-Rule" id="MF_00148"/>
    </source>
</evidence>
<gene>
    <name evidence="9 13" type="primary">ung</name>
    <name evidence="13" type="ORF">ACFFGY_12990</name>
</gene>
<accession>A0ABV6JTX1</accession>
<keyword evidence="9" id="KW-0963">Cytoplasm</keyword>
<dbReference type="InterPro" id="IPR002043">
    <property type="entry name" value="UDG_fam1"/>
</dbReference>
<dbReference type="InterPro" id="IPR036895">
    <property type="entry name" value="Uracil-DNA_glycosylase-like_sf"/>
</dbReference>
<dbReference type="NCBIfam" id="TIGR00628">
    <property type="entry name" value="ung"/>
    <property type="match status" value="1"/>
</dbReference>
<keyword evidence="6 9" id="KW-0227">DNA damage</keyword>
<dbReference type="InterPro" id="IPR005122">
    <property type="entry name" value="Uracil-DNA_glycosylase-like"/>
</dbReference>
<reference evidence="13 14" key="1">
    <citation type="submission" date="2024-09" db="EMBL/GenBank/DDBJ databases">
        <authorList>
            <person name="Sun Q."/>
            <person name="Mori K."/>
        </authorList>
    </citation>
    <scope>NUCLEOTIDE SEQUENCE [LARGE SCALE GENOMIC DNA]</scope>
    <source>
        <strain evidence="13 14">TBRC 5777</strain>
    </source>
</reference>
<dbReference type="NCBIfam" id="NF003591">
    <property type="entry name" value="PRK05254.1-4"/>
    <property type="match status" value="1"/>
</dbReference>
<evidence type="ECO:0000256" key="10">
    <source>
        <dbReference type="PROSITE-ProRule" id="PRU10072"/>
    </source>
</evidence>
<keyword evidence="7 9" id="KW-0378">Hydrolase</keyword>
<comment type="caution">
    <text evidence="13">The sequence shown here is derived from an EMBL/GenBank/DDBJ whole genome shotgun (WGS) entry which is preliminary data.</text>
</comment>
<organism evidence="13 14">
    <name type="scientific">Roseomonas elaeocarpi</name>
    <dbReference type="NCBI Taxonomy" id="907779"/>
    <lineage>
        <taxon>Bacteria</taxon>
        <taxon>Pseudomonadati</taxon>
        <taxon>Pseudomonadota</taxon>
        <taxon>Alphaproteobacteria</taxon>
        <taxon>Acetobacterales</taxon>
        <taxon>Roseomonadaceae</taxon>
        <taxon>Roseomonas</taxon>
    </lineage>
</organism>
<dbReference type="SMART" id="SM00987">
    <property type="entry name" value="UreE_C"/>
    <property type="match status" value="1"/>
</dbReference>
<evidence type="ECO:0000256" key="8">
    <source>
        <dbReference type="ARBA" id="ARBA00023204"/>
    </source>
</evidence>
<dbReference type="NCBIfam" id="NF003592">
    <property type="entry name" value="PRK05254.1-5"/>
    <property type="match status" value="1"/>
</dbReference>
<keyword evidence="13" id="KW-0326">Glycosidase</keyword>
<dbReference type="SMART" id="SM00986">
    <property type="entry name" value="UDG"/>
    <property type="match status" value="1"/>
</dbReference>
<keyword evidence="14" id="KW-1185">Reference proteome</keyword>
<evidence type="ECO:0000256" key="7">
    <source>
        <dbReference type="ARBA" id="ARBA00022801"/>
    </source>
</evidence>
<comment type="similarity">
    <text evidence="3 9 11">Belongs to the uracil-DNA glycosylase (UDG) superfamily. UNG family.</text>
</comment>
<dbReference type="Gene3D" id="3.40.470.10">
    <property type="entry name" value="Uracil-DNA glycosylase-like domain"/>
    <property type="match status" value="1"/>
</dbReference>
<evidence type="ECO:0000256" key="1">
    <source>
        <dbReference type="ARBA" id="ARBA00001400"/>
    </source>
</evidence>
<dbReference type="PANTHER" id="PTHR11264:SF0">
    <property type="entry name" value="URACIL-DNA GLYCOSYLASE"/>
    <property type="match status" value="1"/>
</dbReference>
<name>A0ABV6JTX1_9PROT</name>
<protein>
    <recommendedName>
        <fullName evidence="5 9">Uracil-DNA glycosylase</fullName>
        <shortName evidence="9">UDG</shortName>
        <ecNumber evidence="4 9">3.2.2.27</ecNumber>
    </recommendedName>
</protein>
<evidence type="ECO:0000256" key="4">
    <source>
        <dbReference type="ARBA" id="ARBA00012030"/>
    </source>
</evidence>
<evidence type="ECO:0000256" key="5">
    <source>
        <dbReference type="ARBA" id="ARBA00018429"/>
    </source>
</evidence>
<dbReference type="NCBIfam" id="NF003589">
    <property type="entry name" value="PRK05254.1-2"/>
    <property type="match status" value="1"/>
</dbReference>
<comment type="catalytic activity">
    <reaction evidence="1 9 11">
        <text>Hydrolyzes single-stranded DNA or mismatched double-stranded DNA and polynucleotides, releasing free uracil.</text>
        <dbReference type="EC" id="3.2.2.27"/>
    </reaction>
</comment>
<dbReference type="PANTHER" id="PTHR11264">
    <property type="entry name" value="URACIL-DNA GLYCOSYLASE"/>
    <property type="match status" value="1"/>
</dbReference>
<dbReference type="Pfam" id="PF03167">
    <property type="entry name" value="UDG"/>
    <property type="match status" value="1"/>
</dbReference>
<dbReference type="CDD" id="cd10027">
    <property type="entry name" value="UDG-F1-like"/>
    <property type="match status" value="1"/>
</dbReference>
<feature type="domain" description="Uracil-DNA glycosylase-like" evidence="12">
    <location>
        <begin position="67"/>
        <end position="227"/>
    </location>
</feature>
<evidence type="ECO:0000256" key="11">
    <source>
        <dbReference type="RuleBase" id="RU003780"/>
    </source>
</evidence>
<dbReference type="Proteomes" id="UP001589865">
    <property type="component" value="Unassembled WGS sequence"/>
</dbReference>
<dbReference type="EMBL" id="JBHLUN010000008">
    <property type="protein sequence ID" value="MFC0409167.1"/>
    <property type="molecule type" value="Genomic_DNA"/>
</dbReference>
<dbReference type="GO" id="GO:0004844">
    <property type="term" value="F:uracil DNA N-glycosylase activity"/>
    <property type="evidence" value="ECO:0007669"/>
    <property type="project" value="UniProtKB-EC"/>
</dbReference>
<evidence type="ECO:0000313" key="13">
    <source>
        <dbReference type="EMBL" id="MFC0409167.1"/>
    </source>
</evidence>
<evidence type="ECO:0000256" key="6">
    <source>
        <dbReference type="ARBA" id="ARBA00022763"/>
    </source>
</evidence>
<dbReference type="InterPro" id="IPR018085">
    <property type="entry name" value="Ura-DNA_Glyclase_AS"/>
</dbReference>
<dbReference type="NCBIfam" id="NF003588">
    <property type="entry name" value="PRK05254.1-1"/>
    <property type="match status" value="1"/>
</dbReference>